<evidence type="ECO:0000256" key="12">
    <source>
        <dbReference type="ARBA" id="ARBA00072989"/>
    </source>
</evidence>
<dbReference type="Gene3D" id="2.40.160.210">
    <property type="entry name" value="Acyl-CoA thioesterase, double hotdog domain"/>
    <property type="match status" value="1"/>
</dbReference>
<feature type="region of interest" description="Disordered" evidence="13">
    <location>
        <begin position="1"/>
        <end position="24"/>
    </location>
</feature>
<keyword evidence="5" id="KW-0227">DNA damage</keyword>
<reference evidence="17 18" key="1">
    <citation type="journal article" date="2018" name="Evol. Lett.">
        <title>Horizontal gene cluster transfer increased hallucinogenic mushroom diversity.</title>
        <authorList>
            <person name="Reynolds H.T."/>
            <person name="Vijayakumar V."/>
            <person name="Gluck-Thaler E."/>
            <person name="Korotkin H.B."/>
            <person name="Matheny P.B."/>
            <person name="Slot J.C."/>
        </authorList>
    </citation>
    <scope>NUCLEOTIDE SEQUENCE [LARGE SCALE GENOMIC DNA]</scope>
    <source>
        <strain evidence="17 18">SRW20</strain>
    </source>
</reference>
<sequence length="622" mass="70935">MNASVGRPATPPPRAVDLSALQSTPEHVKQIEINRLKAKAAQREKEQATSSSAYLNLNNKRPLASSSRGESSQAHAGASTSKPLERDSRLGTYFEYDLSKMVNSKGGFLMQEGNEIDENRLRKEKEREKQRNVHNLDIPMFLDPERNAKCRECRSMDIDPTYMKVFKCLVCKTCQNEHPEKYSLLTKTECKEDYLLTDPELRDEEAMPHLLKANPHASTYANMMLFLRYQVEEFAWKKWGSPEALDAEFERRMAEKKKKKNRKFEQSLKDLRKRTKEGVWQRRKDAEHKHVFSEVVATRKGIGEQKLSIMTDDISQAEHEQIATSLEVEQIEVNLFRSKSLWLPLLARGVFGGQALVAASNCVAPDFALHSLHCYFLTSASPSVPIIYGVERLRDGRSYVTRSVKAIQNGHVIFIMLCSFQKPEPWQPSYQWNMPEVPAPEQCPDEEANYLKVIQDPNSPPNLVKFFQERLSERSRSPIAIKLAKAHHVDKEGTVRYMYWMKARDIPHYEAPFQKCILAYESDLHFISTATRIMGLKRGGKGPDSLSMNSTLDHSIWFYSNDFDAGDWLLYEIECPRAGSGRGIVHGRMFTKEGTLVAVMSQEGVVRANVRGPSEQKAAAKL</sequence>
<dbReference type="PANTHER" id="PTHR11066:SF34">
    <property type="entry name" value="ACYL-COENZYME A THIOESTERASE 8"/>
    <property type="match status" value="1"/>
</dbReference>
<keyword evidence="4" id="KW-0479">Metal-binding</keyword>
<dbReference type="NCBIfam" id="TIGR00598">
    <property type="entry name" value="rad14"/>
    <property type="match status" value="1"/>
</dbReference>
<dbReference type="InterPro" id="IPR022658">
    <property type="entry name" value="XPA_CS"/>
</dbReference>
<dbReference type="STRING" id="231916.A0A409VZE3"/>
<keyword evidence="9" id="KW-0238">DNA-binding</keyword>
<evidence type="ECO:0000256" key="4">
    <source>
        <dbReference type="ARBA" id="ARBA00022723"/>
    </source>
</evidence>
<accession>A0A409VZE3</accession>
<dbReference type="Proteomes" id="UP000284706">
    <property type="component" value="Unassembled WGS sequence"/>
</dbReference>
<dbReference type="OrthoDB" id="68328at2759"/>
<feature type="region of interest" description="Disordered" evidence="13">
    <location>
        <begin position="37"/>
        <end position="86"/>
    </location>
</feature>
<dbReference type="GO" id="GO:0005782">
    <property type="term" value="C:peroxisomal matrix"/>
    <property type="evidence" value="ECO:0007669"/>
    <property type="project" value="UniProtKB-SubCell"/>
</dbReference>
<evidence type="ECO:0000259" key="15">
    <source>
        <dbReference type="Pfam" id="PF13622"/>
    </source>
</evidence>
<evidence type="ECO:0000259" key="16">
    <source>
        <dbReference type="Pfam" id="PF20789"/>
    </source>
</evidence>
<keyword evidence="8" id="KW-0862">Zinc</keyword>
<evidence type="ECO:0000313" key="18">
    <source>
        <dbReference type="Proteomes" id="UP000284706"/>
    </source>
</evidence>
<dbReference type="GO" id="GO:0005634">
    <property type="term" value="C:nucleus"/>
    <property type="evidence" value="ECO:0007669"/>
    <property type="project" value="UniProtKB-SubCell"/>
</dbReference>
<gene>
    <name evidence="17" type="ORF">CVT26_010545</name>
</gene>
<proteinExistence type="inferred from homology"/>
<comment type="caution">
    <text evidence="17">The sequence shown here is derived from an EMBL/GenBank/DDBJ whole genome shotgun (WGS) entry which is preliminary data.</text>
</comment>
<dbReference type="EMBL" id="NHYE01005495">
    <property type="protein sequence ID" value="PPQ71610.1"/>
    <property type="molecule type" value="Genomic_DNA"/>
</dbReference>
<evidence type="ECO:0000256" key="7">
    <source>
        <dbReference type="ARBA" id="ARBA00022801"/>
    </source>
</evidence>
<dbReference type="InParanoid" id="A0A409VZE3"/>
<feature type="domain" description="Acyl-CoA thioesterase-like C-terminal" evidence="16">
    <location>
        <begin position="461"/>
        <end position="606"/>
    </location>
</feature>
<organism evidence="17 18">
    <name type="scientific">Gymnopilus dilepis</name>
    <dbReference type="NCBI Taxonomy" id="231916"/>
    <lineage>
        <taxon>Eukaryota</taxon>
        <taxon>Fungi</taxon>
        <taxon>Dikarya</taxon>
        <taxon>Basidiomycota</taxon>
        <taxon>Agaricomycotina</taxon>
        <taxon>Agaricomycetes</taxon>
        <taxon>Agaricomycetidae</taxon>
        <taxon>Agaricales</taxon>
        <taxon>Agaricineae</taxon>
        <taxon>Hymenogastraceae</taxon>
        <taxon>Gymnopilus</taxon>
    </lineage>
</organism>
<evidence type="ECO:0000313" key="17">
    <source>
        <dbReference type="EMBL" id="PPQ71610.1"/>
    </source>
</evidence>
<evidence type="ECO:0000259" key="14">
    <source>
        <dbReference type="Pfam" id="PF05181"/>
    </source>
</evidence>
<dbReference type="Gene3D" id="3.90.530.10">
    <property type="entry name" value="XPA C-terminal domain"/>
    <property type="match status" value="1"/>
</dbReference>
<dbReference type="Pfam" id="PF05181">
    <property type="entry name" value="XPA_C"/>
    <property type="match status" value="1"/>
</dbReference>
<feature type="compositionally biased region" description="Basic and acidic residues" evidence="13">
    <location>
        <begin position="37"/>
        <end position="47"/>
    </location>
</feature>
<keyword evidence="7" id="KW-0378">Hydrolase</keyword>
<dbReference type="GO" id="GO:0009062">
    <property type="term" value="P:fatty acid catabolic process"/>
    <property type="evidence" value="ECO:0007669"/>
    <property type="project" value="TreeGrafter"/>
</dbReference>
<name>A0A409VZE3_9AGAR</name>
<keyword evidence="10" id="KW-0234">DNA repair</keyword>
<dbReference type="PROSITE" id="PS00753">
    <property type="entry name" value="XPA_2"/>
    <property type="match status" value="1"/>
</dbReference>
<keyword evidence="11" id="KW-0539">Nucleus</keyword>
<feature type="domain" description="XPA C-terminal" evidence="14">
    <location>
        <begin position="181"/>
        <end position="231"/>
    </location>
</feature>
<dbReference type="GO" id="GO:0003684">
    <property type="term" value="F:damaged DNA binding"/>
    <property type="evidence" value="ECO:0007669"/>
    <property type="project" value="InterPro"/>
</dbReference>
<evidence type="ECO:0000256" key="5">
    <source>
        <dbReference type="ARBA" id="ARBA00022763"/>
    </source>
</evidence>
<dbReference type="SUPFAM" id="SSF54637">
    <property type="entry name" value="Thioesterase/thiol ester dehydrase-isomerase"/>
    <property type="match status" value="2"/>
</dbReference>
<dbReference type="InterPro" id="IPR029069">
    <property type="entry name" value="HotDog_dom_sf"/>
</dbReference>
<keyword evidence="18" id="KW-1185">Reference proteome</keyword>
<dbReference type="InterPro" id="IPR049450">
    <property type="entry name" value="ACOT8-like_C"/>
</dbReference>
<evidence type="ECO:0000256" key="13">
    <source>
        <dbReference type="SAM" id="MobiDB-lite"/>
    </source>
</evidence>
<dbReference type="InterPro" id="IPR022656">
    <property type="entry name" value="XPA_C"/>
</dbReference>
<comment type="similarity">
    <text evidence="2">Belongs to the XPA family.</text>
</comment>
<dbReference type="FunFam" id="3.90.530.10:FF:000003">
    <property type="entry name" value="Dna repair rad14 protein"/>
    <property type="match status" value="1"/>
</dbReference>
<comment type="subcellular location">
    <subcellularLocation>
        <location evidence="1">Nucleus</location>
    </subcellularLocation>
</comment>
<dbReference type="GO" id="GO:0006637">
    <property type="term" value="P:acyl-CoA metabolic process"/>
    <property type="evidence" value="ECO:0007669"/>
    <property type="project" value="InterPro"/>
</dbReference>
<dbReference type="InterPro" id="IPR000465">
    <property type="entry name" value="XPA/RAD14"/>
</dbReference>
<dbReference type="AlphaFoldDB" id="A0A409VZE3"/>
<evidence type="ECO:0000256" key="6">
    <source>
        <dbReference type="ARBA" id="ARBA00022771"/>
    </source>
</evidence>
<keyword evidence="6" id="KW-0863">Zinc-finger</keyword>
<dbReference type="CDD" id="cd21077">
    <property type="entry name" value="DBD_Rad14"/>
    <property type="match status" value="1"/>
</dbReference>
<dbReference type="Pfam" id="PF13622">
    <property type="entry name" value="4HBT_3"/>
    <property type="match status" value="1"/>
</dbReference>
<dbReference type="InterPro" id="IPR049449">
    <property type="entry name" value="TesB_ACOT8-like_N"/>
</dbReference>
<feature type="compositionally biased region" description="Polar residues" evidence="13">
    <location>
        <begin position="49"/>
        <end position="82"/>
    </location>
</feature>
<evidence type="ECO:0000256" key="3">
    <source>
        <dbReference type="ARBA" id="ARBA00006538"/>
    </source>
</evidence>
<dbReference type="GO" id="GO:0008270">
    <property type="term" value="F:zinc ion binding"/>
    <property type="evidence" value="ECO:0007669"/>
    <property type="project" value="UniProtKB-KW"/>
</dbReference>
<evidence type="ECO:0000256" key="11">
    <source>
        <dbReference type="ARBA" id="ARBA00023242"/>
    </source>
</evidence>
<comment type="similarity">
    <text evidence="3">Belongs to the C/M/P thioester hydrolase family.</text>
</comment>
<evidence type="ECO:0000256" key="8">
    <source>
        <dbReference type="ARBA" id="ARBA00022833"/>
    </source>
</evidence>
<dbReference type="InterPro" id="IPR009061">
    <property type="entry name" value="DNA-bd_dom_put_sf"/>
</dbReference>
<evidence type="ECO:0000256" key="2">
    <source>
        <dbReference type="ARBA" id="ARBA00005548"/>
    </source>
</evidence>
<evidence type="ECO:0000256" key="1">
    <source>
        <dbReference type="ARBA" id="ARBA00004123"/>
    </source>
</evidence>
<dbReference type="InterPro" id="IPR037129">
    <property type="entry name" value="XPA_sf"/>
</dbReference>
<evidence type="ECO:0000256" key="9">
    <source>
        <dbReference type="ARBA" id="ARBA00023125"/>
    </source>
</evidence>
<evidence type="ECO:0000256" key="10">
    <source>
        <dbReference type="ARBA" id="ARBA00023204"/>
    </source>
</evidence>
<dbReference type="CDD" id="cd03444">
    <property type="entry name" value="Thioesterase_II_repeat1"/>
    <property type="match status" value="1"/>
</dbReference>
<dbReference type="CDD" id="cd03445">
    <property type="entry name" value="Thioesterase_II_repeat2"/>
    <property type="match status" value="1"/>
</dbReference>
<dbReference type="GO" id="GO:0047617">
    <property type="term" value="F:fatty acyl-CoA hydrolase activity"/>
    <property type="evidence" value="ECO:0007669"/>
    <property type="project" value="InterPro"/>
</dbReference>
<feature type="domain" description="Acyl-CoA thioesterase-like N-terminal HotDog" evidence="15">
    <location>
        <begin position="349"/>
        <end position="421"/>
    </location>
</feature>
<dbReference type="PANTHER" id="PTHR11066">
    <property type="entry name" value="ACYL-COA THIOESTERASE"/>
    <property type="match status" value="1"/>
</dbReference>
<dbReference type="GO" id="GO:0006289">
    <property type="term" value="P:nucleotide-excision repair"/>
    <property type="evidence" value="ECO:0007669"/>
    <property type="project" value="InterPro"/>
</dbReference>
<dbReference type="Pfam" id="PF20789">
    <property type="entry name" value="4HBT_3C"/>
    <property type="match status" value="1"/>
</dbReference>
<dbReference type="SUPFAM" id="SSF46955">
    <property type="entry name" value="Putative DNA-binding domain"/>
    <property type="match status" value="1"/>
</dbReference>
<dbReference type="InterPro" id="IPR003703">
    <property type="entry name" value="Acyl_CoA_thio"/>
</dbReference>
<protein>
    <recommendedName>
        <fullName evidence="12">DNA repair protein RAD14</fullName>
    </recommendedName>
</protein>
<dbReference type="InterPro" id="IPR042171">
    <property type="entry name" value="Acyl-CoA_hotdog"/>
</dbReference>